<evidence type="ECO:0000256" key="4">
    <source>
        <dbReference type="ARBA" id="ARBA00022884"/>
    </source>
</evidence>
<dbReference type="InterPro" id="IPR023267">
    <property type="entry name" value="RCMT"/>
</dbReference>
<dbReference type="PANTHER" id="PTHR22807">
    <property type="entry name" value="NOP2 YEAST -RELATED NOL1/NOP2/FMU SUN DOMAIN-CONTAINING"/>
    <property type="match status" value="1"/>
</dbReference>
<dbReference type="GO" id="GO:0008173">
    <property type="term" value="F:RNA methyltransferase activity"/>
    <property type="evidence" value="ECO:0007669"/>
    <property type="project" value="InterPro"/>
</dbReference>
<keyword evidence="4 5" id="KW-0694">RNA-binding</keyword>
<evidence type="ECO:0000313" key="8">
    <source>
        <dbReference type="EMBL" id="JAI59173.1"/>
    </source>
</evidence>
<comment type="similarity">
    <text evidence="5">Belongs to the class I-like SAM-binding methyltransferase superfamily. RsmB/NOP family.</text>
</comment>
<dbReference type="EMBL" id="GDRN01097184">
    <property type="protein sequence ID" value="JAI59173.1"/>
    <property type="molecule type" value="Transcribed_RNA"/>
</dbReference>
<dbReference type="Gene3D" id="3.40.50.150">
    <property type="entry name" value="Vaccinia Virus protein VP39"/>
    <property type="match status" value="1"/>
</dbReference>
<keyword evidence="2 5" id="KW-0808">Transferase</keyword>
<dbReference type="PROSITE" id="PS51686">
    <property type="entry name" value="SAM_MT_RSMB_NOP"/>
    <property type="match status" value="1"/>
</dbReference>
<evidence type="ECO:0000256" key="5">
    <source>
        <dbReference type="PROSITE-ProRule" id="PRU01023"/>
    </source>
</evidence>
<dbReference type="SUPFAM" id="SSF53335">
    <property type="entry name" value="S-adenosyl-L-methionine-dependent methyltransferases"/>
    <property type="match status" value="1"/>
</dbReference>
<evidence type="ECO:0000256" key="6">
    <source>
        <dbReference type="SAM" id="Phobius"/>
    </source>
</evidence>
<comment type="caution">
    <text evidence="5">Lacks conserved residue(s) required for the propagation of feature annotation.</text>
</comment>
<keyword evidence="6" id="KW-0812">Transmembrane</keyword>
<evidence type="ECO:0000256" key="2">
    <source>
        <dbReference type="ARBA" id="ARBA00022679"/>
    </source>
</evidence>
<keyword evidence="6" id="KW-0472">Membrane</keyword>
<dbReference type="InterPro" id="IPR001678">
    <property type="entry name" value="MeTrfase_RsmB-F_NOP2_dom"/>
</dbReference>
<dbReference type="AlphaFoldDB" id="A0A0P4VYU9"/>
<evidence type="ECO:0000256" key="1">
    <source>
        <dbReference type="ARBA" id="ARBA00022603"/>
    </source>
</evidence>
<feature type="domain" description="SAM-dependent MTase RsmB/NOP-type" evidence="7">
    <location>
        <begin position="1"/>
        <end position="175"/>
    </location>
</feature>
<protein>
    <recommendedName>
        <fullName evidence="7">SAM-dependent MTase RsmB/NOP-type domain-containing protein</fullName>
    </recommendedName>
</protein>
<feature type="transmembrane region" description="Helical" evidence="6">
    <location>
        <begin position="85"/>
        <end position="108"/>
    </location>
</feature>
<name>A0A0P4VYU9_SCYOL</name>
<dbReference type="InterPro" id="IPR049560">
    <property type="entry name" value="MeTrfase_RsmB-F_NOP2_cat"/>
</dbReference>
<keyword evidence="3 5" id="KW-0949">S-adenosyl-L-methionine</keyword>
<feature type="transmembrane region" description="Helical" evidence="6">
    <location>
        <begin position="204"/>
        <end position="224"/>
    </location>
</feature>
<reference evidence="8" key="1">
    <citation type="submission" date="2015-09" db="EMBL/GenBank/DDBJ databases">
        <title>Scylla olivacea transcriptome.</title>
        <authorList>
            <person name="Ikhwanuddin M."/>
        </authorList>
    </citation>
    <scope>NUCLEOTIDE SEQUENCE</scope>
</reference>
<sequence>MRDQGMIVTNSLSHHYLSGVGRLVSRCGLTSVLMTKLHLLDLPQSIQGRFSHVLLNAPCYNPTTTTTTATTGGGDGVMQASGVWFLQHVLAAAVDALVCGGVLVYLTLSARVEDNEQVIQQVRRTRQVEVVPLMLPPADYVDLRCEMSESGCLRITHLGSGGGGGGDYGGWLVIRGAHGLPVIQCMTSDGRCVGVNGEERREIITLYSFPLFCFCLPVGLVYNLY</sequence>
<evidence type="ECO:0000256" key="3">
    <source>
        <dbReference type="ARBA" id="ARBA00022691"/>
    </source>
</evidence>
<keyword evidence="6" id="KW-1133">Transmembrane helix</keyword>
<dbReference type="GO" id="GO:0003723">
    <property type="term" value="F:RNA binding"/>
    <property type="evidence" value="ECO:0007669"/>
    <property type="project" value="UniProtKB-UniRule"/>
</dbReference>
<evidence type="ECO:0000259" key="7">
    <source>
        <dbReference type="PROSITE" id="PS51686"/>
    </source>
</evidence>
<accession>A0A0P4VYU9</accession>
<dbReference type="GO" id="GO:0001510">
    <property type="term" value="P:RNA methylation"/>
    <property type="evidence" value="ECO:0007669"/>
    <property type="project" value="InterPro"/>
</dbReference>
<proteinExistence type="inferred from homology"/>
<dbReference type="Pfam" id="PF01189">
    <property type="entry name" value="Methyltr_RsmB-F"/>
    <property type="match status" value="1"/>
</dbReference>
<dbReference type="PANTHER" id="PTHR22807:SF30">
    <property type="entry name" value="28S RRNA (CYTOSINE(4447)-C(5))-METHYLTRANSFERASE-RELATED"/>
    <property type="match status" value="1"/>
</dbReference>
<dbReference type="InterPro" id="IPR029063">
    <property type="entry name" value="SAM-dependent_MTases_sf"/>
</dbReference>
<organism evidence="8">
    <name type="scientific">Scylla olivacea</name>
    <name type="common">Orange mud crab</name>
    <name type="synonym">Cancer olivacea</name>
    <dbReference type="NCBI Taxonomy" id="85551"/>
    <lineage>
        <taxon>Eukaryota</taxon>
        <taxon>Metazoa</taxon>
        <taxon>Ecdysozoa</taxon>
        <taxon>Arthropoda</taxon>
        <taxon>Crustacea</taxon>
        <taxon>Multicrustacea</taxon>
        <taxon>Malacostraca</taxon>
        <taxon>Eumalacostraca</taxon>
        <taxon>Eucarida</taxon>
        <taxon>Decapoda</taxon>
        <taxon>Pleocyemata</taxon>
        <taxon>Brachyura</taxon>
        <taxon>Eubrachyura</taxon>
        <taxon>Portunoidea</taxon>
        <taxon>Portunidae</taxon>
        <taxon>Portuninae</taxon>
        <taxon>Scylla</taxon>
    </lineage>
</organism>
<keyword evidence="1 5" id="KW-0489">Methyltransferase</keyword>